<comment type="subcellular location">
    <subcellularLocation>
        <location evidence="2">Cytoplasm</location>
    </subcellularLocation>
</comment>
<evidence type="ECO:0000256" key="13">
    <source>
        <dbReference type="NCBIfam" id="TIGR01749"/>
    </source>
</evidence>
<evidence type="ECO:0000313" key="14">
    <source>
        <dbReference type="EMBL" id="WEK02794.1"/>
    </source>
</evidence>
<comment type="subunit">
    <text evidence="5">Homodimer.</text>
</comment>
<keyword evidence="12 14" id="KW-0456">Lyase</keyword>
<evidence type="ECO:0000256" key="11">
    <source>
        <dbReference type="ARBA" id="ARBA00023235"/>
    </source>
</evidence>
<dbReference type="Pfam" id="PF07977">
    <property type="entry name" value="FabA"/>
    <property type="match status" value="1"/>
</dbReference>
<evidence type="ECO:0000256" key="4">
    <source>
        <dbReference type="ARBA" id="ARBA00006714"/>
    </source>
</evidence>
<keyword evidence="8" id="KW-0276">Fatty acid metabolism</keyword>
<keyword evidence="9" id="KW-0443">Lipid metabolism</keyword>
<evidence type="ECO:0000256" key="2">
    <source>
        <dbReference type="ARBA" id="ARBA00004496"/>
    </source>
</evidence>
<keyword evidence="11 14" id="KW-0413">Isomerase</keyword>
<dbReference type="GO" id="GO:0005737">
    <property type="term" value="C:cytoplasm"/>
    <property type="evidence" value="ECO:0007669"/>
    <property type="project" value="UniProtKB-SubCell"/>
</dbReference>
<dbReference type="GO" id="GO:0016853">
    <property type="term" value="F:isomerase activity"/>
    <property type="evidence" value="ECO:0007669"/>
    <property type="project" value="UniProtKB-KW"/>
</dbReference>
<protein>
    <recommendedName>
        <fullName evidence="13">3-hydroxyacyl-[acyl-carrier-protein] dehydratase FabA</fullName>
        <ecNumber evidence="13">4.2.1.59</ecNumber>
    </recommendedName>
</protein>
<dbReference type="EC" id="4.2.1.59" evidence="13"/>
<dbReference type="NCBIfam" id="NF003509">
    <property type="entry name" value="PRK05174.1"/>
    <property type="match status" value="1"/>
</dbReference>
<comment type="catalytic activity">
    <reaction evidence="1">
        <text>a (3R)-hydroxyacyl-[ACP] = a (2E)-enoyl-[ACP] + H2O</text>
        <dbReference type="Rhea" id="RHEA:13097"/>
        <dbReference type="Rhea" id="RHEA-COMP:9925"/>
        <dbReference type="Rhea" id="RHEA-COMP:9945"/>
        <dbReference type="ChEBI" id="CHEBI:15377"/>
        <dbReference type="ChEBI" id="CHEBI:78784"/>
        <dbReference type="ChEBI" id="CHEBI:78827"/>
        <dbReference type="EC" id="4.2.1.59"/>
    </reaction>
</comment>
<organism evidence="14 15">
    <name type="scientific">Candidatus Devosia phytovorans</name>
    <dbReference type="NCBI Taxonomy" id="3121372"/>
    <lineage>
        <taxon>Bacteria</taxon>
        <taxon>Pseudomonadati</taxon>
        <taxon>Pseudomonadota</taxon>
        <taxon>Alphaproteobacteria</taxon>
        <taxon>Hyphomicrobiales</taxon>
        <taxon>Devosiaceae</taxon>
        <taxon>Devosia</taxon>
    </lineage>
</organism>
<comment type="similarity">
    <text evidence="4">Belongs to the thioester dehydratase family. FabA subfamily.</text>
</comment>
<dbReference type="PANTHER" id="PTHR30272">
    <property type="entry name" value="3-HYDROXYACYL-[ACYL-CARRIER-PROTEIN] DEHYDRATASE"/>
    <property type="match status" value="1"/>
</dbReference>
<evidence type="ECO:0000256" key="7">
    <source>
        <dbReference type="ARBA" id="ARBA00022516"/>
    </source>
</evidence>
<dbReference type="PANTHER" id="PTHR30272:SF8">
    <property type="entry name" value="3-HYDROXYDECANOYL-[ACYL-CARRIER-PROTEIN] DEHYDRATASE"/>
    <property type="match status" value="1"/>
</dbReference>
<evidence type="ECO:0000256" key="5">
    <source>
        <dbReference type="ARBA" id="ARBA00011738"/>
    </source>
</evidence>
<proteinExistence type="inferred from homology"/>
<sequence>MFNPADHHVPQSSYSKLDLLNSANGGYFGPGNAQLPAPPMLMMDRITEITLDGGPHGKGHVVAELDISPDLWFFNCHFPGDPVMPGCLGLDAMWQVVGFWLGWSGSPGKGRASGVGEVKFRGEITPQTRLVRYEIDMRQVRRGRLVVGAADGRVFADGALVYQAHDMKVSLIAPVA</sequence>
<evidence type="ECO:0000256" key="12">
    <source>
        <dbReference type="ARBA" id="ARBA00023239"/>
    </source>
</evidence>
<keyword evidence="6" id="KW-0963">Cytoplasm</keyword>
<keyword evidence="7" id="KW-0444">Lipid biosynthesis</keyword>
<keyword evidence="10" id="KW-0275">Fatty acid biosynthesis</keyword>
<evidence type="ECO:0000256" key="6">
    <source>
        <dbReference type="ARBA" id="ARBA00022490"/>
    </source>
</evidence>
<dbReference type="CDD" id="cd01287">
    <property type="entry name" value="FabA"/>
    <property type="match status" value="1"/>
</dbReference>
<dbReference type="InterPro" id="IPR029069">
    <property type="entry name" value="HotDog_dom_sf"/>
</dbReference>
<name>A0AAJ5VSX6_9HYPH</name>
<dbReference type="SUPFAM" id="SSF54637">
    <property type="entry name" value="Thioesterase/thiol ester dehydrase-isomerase"/>
    <property type="match status" value="1"/>
</dbReference>
<dbReference type="Proteomes" id="UP001217476">
    <property type="component" value="Chromosome"/>
</dbReference>
<evidence type="ECO:0000256" key="3">
    <source>
        <dbReference type="ARBA" id="ARBA00005194"/>
    </source>
</evidence>
<comment type="pathway">
    <text evidence="3">Lipid metabolism; fatty acid biosynthesis.</text>
</comment>
<gene>
    <name evidence="14" type="primary">fabA</name>
    <name evidence="14" type="ORF">P0Y65_11295</name>
</gene>
<evidence type="ECO:0000256" key="10">
    <source>
        <dbReference type="ARBA" id="ARBA00023160"/>
    </source>
</evidence>
<dbReference type="NCBIfam" id="TIGR01749">
    <property type="entry name" value="fabA"/>
    <property type="match status" value="1"/>
</dbReference>
<dbReference type="InterPro" id="IPR010083">
    <property type="entry name" value="FabA"/>
</dbReference>
<evidence type="ECO:0000256" key="1">
    <source>
        <dbReference type="ARBA" id="ARBA00001055"/>
    </source>
</evidence>
<evidence type="ECO:0000256" key="9">
    <source>
        <dbReference type="ARBA" id="ARBA00023098"/>
    </source>
</evidence>
<evidence type="ECO:0000313" key="15">
    <source>
        <dbReference type="Proteomes" id="UP001217476"/>
    </source>
</evidence>
<dbReference type="Gene3D" id="3.10.129.10">
    <property type="entry name" value="Hotdog Thioesterase"/>
    <property type="match status" value="1"/>
</dbReference>
<dbReference type="EMBL" id="CP119312">
    <property type="protein sequence ID" value="WEK02794.1"/>
    <property type="molecule type" value="Genomic_DNA"/>
</dbReference>
<accession>A0AAJ5VSX6</accession>
<reference evidence="14" key="1">
    <citation type="submission" date="2023-03" db="EMBL/GenBank/DDBJ databases">
        <title>Andean soil-derived lignocellulolytic bacterial consortium as a source of novel taxa and putative plastic-active enzymes.</title>
        <authorList>
            <person name="Diaz-Garcia L."/>
            <person name="Chuvochina M."/>
            <person name="Feuerriegel G."/>
            <person name="Bunk B."/>
            <person name="Sproer C."/>
            <person name="Streit W.R."/>
            <person name="Rodriguez L.M."/>
            <person name="Overmann J."/>
            <person name="Jimenez D.J."/>
        </authorList>
    </citation>
    <scope>NUCLEOTIDE SEQUENCE</scope>
    <source>
        <strain evidence="14">MAG 4196</strain>
    </source>
</reference>
<dbReference type="InterPro" id="IPR013114">
    <property type="entry name" value="FabA_FabZ"/>
</dbReference>
<dbReference type="AlphaFoldDB" id="A0AAJ5VSX6"/>
<dbReference type="GO" id="GO:0019171">
    <property type="term" value="F:(3R)-hydroxyacyl-[acyl-carrier-protein] dehydratase activity"/>
    <property type="evidence" value="ECO:0007669"/>
    <property type="project" value="UniProtKB-UniRule"/>
</dbReference>
<evidence type="ECO:0000256" key="8">
    <source>
        <dbReference type="ARBA" id="ARBA00022832"/>
    </source>
</evidence>
<dbReference type="GO" id="GO:0006633">
    <property type="term" value="P:fatty acid biosynthetic process"/>
    <property type="evidence" value="ECO:0007669"/>
    <property type="project" value="UniProtKB-UniRule"/>
</dbReference>